<name>A0AAC8Z239_SPHMC</name>
<organism evidence="1 2">
    <name type="scientific">Sphingopyxis macrogoltabida</name>
    <name type="common">Sphingomonas macrogoltabidus</name>
    <dbReference type="NCBI Taxonomy" id="33050"/>
    <lineage>
        <taxon>Bacteria</taxon>
        <taxon>Pseudomonadati</taxon>
        <taxon>Pseudomonadota</taxon>
        <taxon>Alphaproteobacteria</taxon>
        <taxon>Sphingomonadales</taxon>
        <taxon>Sphingomonadaceae</taxon>
        <taxon>Sphingopyxis</taxon>
    </lineage>
</organism>
<sequence>MALGGGKVECAELVHFDFTTQPMGLWNGGGILRTNDARLWSGLGTLGSMSGIEQAVNGEAPESAFTLSGIDADVLRLSRQEFEPECKGRIVRVLIQFFGIDDPADPGNQRPLDNPFPIHASRILGATFTVDQENGERAVTLSGESLFSLRSRPKYAMYTDRDQQRRFPGDKGFEFVQAIVNKVLTWPDY</sequence>
<gene>
    <name evidence="1" type="ORF">ATM17_16060</name>
</gene>
<keyword evidence="2" id="KW-1185">Reference proteome</keyword>
<reference evidence="1 2" key="2">
    <citation type="journal article" date="2016" name="Genome Announc.">
        <title>Complete Genome Sequence of Sphingopyxis macrogoltabida Strain 203N (NBRC 111659), a Polyethylene Glycol Degrader.</title>
        <authorList>
            <person name="Ohtsubo Y."/>
            <person name="Nonoyama S."/>
            <person name="Nagata Y."/>
            <person name="Numata M."/>
            <person name="Tsuchikane K."/>
            <person name="Hosoyama A."/>
            <person name="Yamazoe A."/>
            <person name="Tsuda M."/>
            <person name="Fujita N."/>
            <person name="Kawai F."/>
        </authorList>
    </citation>
    <scope>NUCLEOTIDE SEQUENCE [LARGE SCALE GENOMIC DNA]</scope>
    <source>
        <strain evidence="1 2">203N</strain>
    </source>
</reference>
<dbReference type="AlphaFoldDB" id="A0AAC8Z239"/>
<dbReference type="Proteomes" id="UP000076088">
    <property type="component" value="Chromosome"/>
</dbReference>
<reference evidence="2" key="1">
    <citation type="submission" date="2015-11" db="EMBL/GenBank/DDBJ databases">
        <title>Complete genome sequence of a polyethylene-glycol degrader Sphingopyxis macrogoltabida 203N (NBRC 111659).</title>
        <authorList>
            <person name="Yoshiyuki O."/>
            <person name="Shouta N."/>
            <person name="Nagata Y."/>
            <person name="Numata M."/>
            <person name="Tsuchikane K."/>
            <person name="Hosoyama A."/>
            <person name="Yamazoe A."/>
            <person name="Tsuda M."/>
            <person name="Fujita N."/>
            <person name="Kawai F."/>
        </authorList>
    </citation>
    <scope>NUCLEOTIDE SEQUENCE [LARGE SCALE GENOMIC DNA]</scope>
    <source>
        <strain evidence="2">203N</strain>
    </source>
</reference>
<evidence type="ECO:0000313" key="2">
    <source>
        <dbReference type="Proteomes" id="UP000076088"/>
    </source>
</evidence>
<evidence type="ECO:0000313" key="1">
    <source>
        <dbReference type="EMBL" id="AMU90538.1"/>
    </source>
</evidence>
<accession>A0AAC8Z239</accession>
<proteinExistence type="predicted"/>
<protein>
    <submittedName>
        <fullName evidence="1">Uncharacterized protein</fullName>
    </submittedName>
</protein>
<dbReference type="EMBL" id="CP013344">
    <property type="protein sequence ID" value="AMU90538.1"/>
    <property type="molecule type" value="Genomic_DNA"/>
</dbReference>